<feature type="domain" description="Reverse transcriptase zinc-binding" evidence="2">
    <location>
        <begin position="431"/>
        <end position="501"/>
    </location>
</feature>
<feature type="domain" description="Reverse transcriptase" evidence="1">
    <location>
        <begin position="86"/>
        <end position="238"/>
    </location>
</feature>
<gene>
    <name evidence="3" type="primary">YTX2_243</name>
    <name evidence="3" type="ORF">CK203_035714</name>
</gene>
<dbReference type="InterPro" id="IPR000477">
    <property type="entry name" value="RT_dom"/>
</dbReference>
<dbReference type="Pfam" id="PF00078">
    <property type="entry name" value="RVT_1"/>
    <property type="match status" value="1"/>
</dbReference>
<dbReference type="PANTHER" id="PTHR46890">
    <property type="entry name" value="NON-LTR RETROLELEMENT REVERSE TRANSCRIPTASE-LIKE PROTEIN-RELATED"/>
    <property type="match status" value="1"/>
</dbReference>
<evidence type="ECO:0000313" key="4">
    <source>
        <dbReference type="Proteomes" id="UP000288805"/>
    </source>
</evidence>
<dbReference type="Pfam" id="PF13966">
    <property type="entry name" value="zf-RVT"/>
    <property type="match status" value="1"/>
</dbReference>
<accession>A0A438ICU4</accession>
<dbReference type="CDD" id="cd01650">
    <property type="entry name" value="RT_nLTR_like"/>
    <property type="match status" value="1"/>
</dbReference>
<proteinExistence type="predicted"/>
<name>A0A438ICU4_VITVI</name>
<evidence type="ECO:0000259" key="2">
    <source>
        <dbReference type="Pfam" id="PF13966"/>
    </source>
</evidence>
<organism evidence="3 4">
    <name type="scientific">Vitis vinifera</name>
    <name type="common">Grape</name>
    <dbReference type="NCBI Taxonomy" id="29760"/>
    <lineage>
        <taxon>Eukaryota</taxon>
        <taxon>Viridiplantae</taxon>
        <taxon>Streptophyta</taxon>
        <taxon>Embryophyta</taxon>
        <taxon>Tracheophyta</taxon>
        <taxon>Spermatophyta</taxon>
        <taxon>Magnoliopsida</taxon>
        <taxon>eudicotyledons</taxon>
        <taxon>Gunneridae</taxon>
        <taxon>Pentapetalae</taxon>
        <taxon>rosids</taxon>
        <taxon>Vitales</taxon>
        <taxon>Vitaceae</taxon>
        <taxon>Viteae</taxon>
        <taxon>Vitis</taxon>
    </lineage>
</organism>
<dbReference type="InterPro" id="IPR043502">
    <property type="entry name" value="DNA/RNA_pol_sf"/>
</dbReference>
<dbReference type="InterPro" id="IPR026960">
    <property type="entry name" value="RVT-Znf"/>
</dbReference>
<reference evidence="3 4" key="1">
    <citation type="journal article" date="2018" name="PLoS Genet.">
        <title>Population sequencing reveals clonal diversity and ancestral inbreeding in the grapevine cultivar Chardonnay.</title>
        <authorList>
            <person name="Roach M.J."/>
            <person name="Johnson D.L."/>
            <person name="Bohlmann J."/>
            <person name="van Vuuren H.J."/>
            <person name="Jones S.J."/>
            <person name="Pretorius I.S."/>
            <person name="Schmidt S.A."/>
            <person name="Borneman A.R."/>
        </authorList>
    </citation>
    <scope>NUCLEOTIDE SEQUENCE [LARGE SCALE GENOMIC DNA]</scope>
    <source>
        <strain evidence="4">cv. Chardonnay</strain>
        <tissue evidence="3">Leaf</tissue>
    </source>
</reference>
<sequence>MNRIKVNERCLIEESEIKEEVSRTFQGLLTDPGDWKPSIEGLNFERLEEVDVERLEKPFSEEEVFEALTGCCGEKAPCPDGGAEDLKDFRPISLVGGIYKWLAKLLANGLKGVLAKVISMSQNAFVKGRQIMDAVLIANEAIDSILKSNRGAILCKLDIEKAYDHVDWSFLLAVLGKMGFGERWCSWIKWCLSTVRFSVLVNGSPMCFFQSSRGLRQGDPPLPYLFVVVMEAFSCLMKRVVAGGLKANLEKSELIPVGKVENVEELADGFGYKVGNLPSTYLGMPLGAPFKSIGLPRAVRMRLEKIQRDFLWGGGALEQKPLSKWAWCFANKKKALWNQVIRRKYGEERGGWRSGETREAYGVATSKETWVNKVWTAKGERRGSWTPTFNRPFNDWEMEEVGRLLCCLDGKKVRADEEDRVRWVGSKDGVFSVKSLYRALQPVSSASFPSKIIWMSYAQPKISFFTWEASWGRVLILDRLQKRGWALANRLERLFCGQEEEGGVANGTVMLVLGYLEG</sequence>
<dbReference type="InterPro" id="IPR052343">
    <property type="entry name" value="Retrotransposon-Effector_Assoc"/>
</dbReference>
<evidence type="ECO:0000259" key="1">
    <source>
        <dbReference type="Pfam" id="PF00078"/>
    </source>
</evidence>
<comment type="caution">
    <text evidence="3">The sequence shown here is derived from an EMBL/GenBank/DDBJ whole genome shotgun (WGS) entry which is preliminary data.</text>
</comment>
<dbReference type="PANTHER" id="PTHR46890:SF50">
    <property type="entry name" value="RNA-DIRECTED DNA POLYMERASE, EUKARYOTA, REVERSE TRANSCRIPTASE ZINC-BINDING DOMAIN PROTEIN-RELATED"/>
    <property type="match status" value="1"/>
</dbReference>
<dbReference type="AlphaFoldDB" id="A0A438ICU4"/>
<protein>
    <submittedName>
        <fullName evidence="3">Transposon TX1 uncharacterized 149 kDa protein</fullName>
    </submittedName>
</protein>
<dbReference type="EMBL" id="QGNW01000121">
    <property type="protein sequence ID" value="RVW94467.1"/>
    <property type="molecule type" value="Genomic_DNA"/>
</dbReference>
<dbReference type="Proteomes" id="UP000288805">
    <property type="component" value="Unassembled WGS sequence"/>
</dbReference>
<dbReference type="SUPFAM" id="SSF56672">
    <property type="entry name" value="DNA/RNA polymerases"/>
    <property type="match status" value="1"/>
</dbReference>
<evidence type="ECO:0000313" key="3">
    <source>
        <dbReference type="EMBL" id="RVW94467.1"/>
    </source>
</evidence>